<proteinExistence type="predicted"/>
<dbReference type="Proteomes" id="UP001275049">
    <property type="component" value="Unassembled WGS sequence"/>
</dbReference>
<evidence type="ECO:0000313" key="2">
    <source>
        <dbReference type="Proteomes" id="UP001275049"/>
    </source>
</evidence>
<gene>
    <name evidence="1" type="ORF">R6G86_08925</name>
</gene>
<dbReference type="RefSeq" id="WP_320755623.1">
    <property type="nucleotide sequence ID" value="NZ_JAWNGA010000026.1"/>
</dbReference>
<sequence length="514" mass="59912">MVELETQKNEYLHKRATIEAELGEPVSPESFYRDIFPENFLQDAYAVNPDAKHDGKYVAIANVLHELRDGKIFRKNHYVLNDLSTLKNWTGKVAFMSPCSFLGGAKDLAHLRYLHAFVVDLDYVGVGQLRDVFHQCRIGFLPTPTFIVNSGTGLHLYYVLEAPVTCYQNQQECYSALKHALIDLCWNEFTSQVGKRQYSGLVQPYRIPGTRTKLDMDTKSQRVVSREYPVTAYRYGEKWTVDKILAWQPKPNVGTRWFVDRCEGITKLLNGEISSFEVTDTSYTEIGTGKIPLSIAKEKYPDWYQRRIVNGEPVKQIENYKWHVNPRVYEWWLRTIRESAQPGHRYHCIMCLAIYAIKCNVPYEKLKADAYSLLDEFDGRTDDETNHFLISDINQALRAYRNKIYATYPIPSIEYFSGIKINRNKRNGREQSQHLQIARFARDLNYSEENGWRNNNGAPEKKRIVYEWRRKNPDGSKRQCARDTGLSRTTVIKWWGWEPPKFVKPPKPPLPKLK</sequence>
<organism evidence="1 2">
    <name type="scientific">Actinotignum urinale</name>
    <dbReference type="NCBI Taxonomy" id="190146"/>
    <lineage>
        <taxon>Bacteria</taxon>
        <taxon>Bacillati</taxon>
        <taxon>Actinomycetota</taxon>
        <taxon>Actinomycetes</taxon>
        <taxon>Actinomycetales</taxon>
        <taxon>Actinomycetaceae</taxon>
        <taxon>Actinotignum</taxon>
    </lineage>
</organism>
<protein>
    <recommendedName>
        <fullName evidence="3">Replication protein</fullName>
    </recommendedName>
</protein>
<name>A0ABU5GAY7_9ACTO</name>
<reference evidence="1 2" key="1">
    <citation type="submission" date="2023-10" db="EMBL/GenBank/DDBJ databases">
        <title>Whole Genome based description of the genera Actinobaculum and Actinotignum reveals a complex phylogenetic relationship within the species included in the genus Actinotignum.</title>
        <authorList>
            <person name="Jensen C.S."/>
            <person name="Dargis R."/>
            <person name="Kemp M."/>
            <person name="Christensen J.J."/>
        </authorList>
    </citation>
    <scope>NUCLEOTIDE SEQUENCE [LARGE SCALE GENOMIC DNA]</scope>
    <source>
        <strain evidence="1 2">SLA_B974</strain>
    </source>
</reference>
<keyword evidence="2" id="KW-1185">Reference proteome</keyword>
<dbReference type="EMBL" id="JAWNGA010000026">
    <property type="protein sequence ID" value="MDY5133840.1"/>
    <property type="molecule type" value="Genomic_DNA"/>
</dbReference>
<accession>A0ABU5GAY7</accession>
<comment type="caution">
    <text evidence="1">The sequence shown here is derived from an EMBL/GenBank/DDBJ whole genome shotgun (WGS) entry which is preliminary data.</text>
</comment>
<evidence type="ECO:0000313" key="1">
    <source>
        <dbReference type="EMBL" id="MDY5133840.1"/>
    </source>
</evidence>
<evidence type="ECO:0008006" key="3">
    <source>
        <dbReference type="Google" id="ProtNLM"/>
    </source>
</evidence>